<keyword evidence="1" id="KW-0378">Hydrolase</keyword>
<comment type="caution">
    <text evidence="2">The sequence shown here is derived from an EMBL/GenBank/DDBJ whole genome shotgun (WGS) entry which is preliminary data.</text>
</comment>
<dbReference type="Gene3D" id="3.20.20.300">
    <property type="entry name" value="Glycoside hydrolase, family 3, N-terminal domain"/>
    <property type="match status" value="1"/>
</dbReference>
<gene>
    <name evidence="2" type="ORF">S12H4_59633</name>
</gene>
<name>X1UIU4_9ZZZZ</name>
<protein>
    <submittedName>
        <fullName evidence="2">Uncharacterized protein</fullName>
    </submittedName>
</protein>
<dbReference type="GO" id="GO:0004553">
    <property type="term" value="F:hydrolase activity, hydrolyzing O-glycosyl compounds"/>
    <property type="evidence" value="ECO:0007669"/>
    <property type="project" value="InterPro"/>
</dbReference>
<proteinExistence type="predicted"/>
<organism evidence="2">
    <name type="scientific">marine sediment metagenome</name>
    <dbReference type="NCBI Taxonomy" id="412755"/>
    <lineage>
        <taxon>unclassified sequences</taxon>
        <taxon>metagenomes</taxon>
        <taxon>ecological metagenomes</taxon>
    </lineage>
</organism>
<dbReference type="GO" id="GO:0005975">
    <property type="term" value="P:carbohydrate metabolic process"/>
    <property type="evidence" value="ECO:0007669"/>
    <property type="project" value="InterPro"/>
</dbReference>
<dbReference type="AlphaFoldDB" id="X1UIU4"/>
<feature type="non-terminal residue" evidence="2">
    <location>
        <position position="51"/>
    </location>
</feature>
<dbReference type="EMBL" id="BARW01039022">
    <property type="protein sequence ID" value="GAJ17444.1"/>
    <property type="molecule type" value="Genomic_DNA"/>
</dbReference>
<evidence type="ECO:0000313" key="2">
    <source>
        <dbReference type="EMBL" id="GAJ17444.1"/>
    </source>
</evidence>
<reference evidence="2" key="1">
    <citation type="journal article" date="2014" name="Front. Microbiol.">
        <title>High frequency of phylogenetically diverse reductive dehalogenase-homologous genes in deep subseafloor sedimentary metagenomes.</title>
        <authorList>
            <person name="Kawai M."/>
            <person name="Futagami T."/>
            <person name="Toyoda A."/>
            <person name="Takaki Y."/>
            <person name="Nishi S."/>
            <person name="Hori S."/>
            <person name="Arai W."/>
            <person name="Tsubouchi T."/>
            <person name="Morono Y."/>
            <person name="Uchiyama I."/>
            <person name="Ito T."/>
            <person name="Fujiyama A."/>
            <person name="Inagaki F."/>
            <person name="Takami H."/>
        </authorList>
    </citation>
    <scope>NUCLEOTIDE SEQUENCE</scope>
    <source>
        <strain evidence="2">Expedition CK06-06</strain>
    </source>
</reference>
<sequence length="51" mass="5882">MRNENKSKLEKDTTIFKKLISKMTLEEKVGQMFQVGFNGAEITSEISEMIK</sequence>
<evidence type="ECO:0000256" key="1">
    <source>
        <dbReference type="ARBA" id="ARBA00022801"/>
    </source>
</evidence>
<dbReference type="SUPFAM" id="SSF51445">
    <property type="entry name" value="(Trans)glycosidases"/>
    <property type="match status" value="1"/>
</dbReference>
<dbReference type="InterPro" id="IPR017853">
    <property type="entry name" value="GH"/>
</dbReference>
<accession>X1UIU4</accession>
<dbReference type="InterPro" id="IPR036962">
    <property type="entry name" value="Glyco_hydro_3_N_sf"/>
</dbReference>